<dbReference type="InterPro" id="IPR011701">
    <property type="entry name" value="MFS"/>
</dbReference>
<comment type="subcellular location">
    <subcellularLocation>
        <location evidence="1">Membrane</location>
        <topology evidence="1">Multi-pass membrane protein</topology>
    </subcellularLocation>
</comment>
<feature type="transmembrane region" description="Helical" evidence="6">
    <location>
        <begin position="464"/>
        <end position="483"/>
    </location>
</feature>
<evidence type="ECO:0000259" key="7">
    <source>
        <dbReference type="PROSITE" id="PS50850"/>
    </source>
</evidence>
<dbReference type="SUPFAM" id="SSF103473">
    <property type="entry name" value="MFS general substrate transporter"/>
    <property type="match status" value="1"/>
</dbReference>
<evidence type="ECO:0000256" key="4">
    <source>
        <dbReference type="ARBA" id="ARBA00023136"/>
    </source>
</evidence>
<feature type="transmembrane region" description="Helical" evidence="6">
    <location>
        <begin position="143"/>
        <end position="170"/>
    </location>
</feature>
<feature type="transmembrane region" description="Helical" evidence="6">
    <location>
        <begin position="119"/>
        <end position="137"/>
    </location>
</feature>
<organism evidence="8 9">
    <name type="scientific">Penicillium angulare</name>
    <dbReference type="NCBI Taxonomy" id="116970"/>
    <lineage>
        <taxon>Eukaryota</taxon>
        <taxon>Fungi</taxon>
        <taxon>Dikarya</taxon>
        <taxon>Ascomycota</taxon>
        <taxon>Pezizomycotina</taxon>
        <taxon>Eurotiomycetes</taxon>
        <taxon>Eurotiomycetidae</taxon>
        <taxon>Eurotiales</taxon>
        <taxon>Aspergillaceae</taxon>
        <taxon>Penicillium</taxon>
    </lineage>
</organism>
<reference evidence="8" key="2">
    <citation type="journal article" date="2023" name="IMA Fungus">
        <title>Comparative genomic study of the Penicillium genus elucidates a diverse pangenome and 15 lateral gene transfer events.</title>
        <authorList>
            <person name="Petersen C."/>
            <person name="Sorensen T."/>
            <person name="Nielsen M.R."/>
            <person name="Sondergaard T.E."/>
            <person name="Sorensen J.L."/>
            <person name="Fitzpatrick D.A."/>
            <person name="Frisvad J.C."/>
            <person name="Nielsen K.L."/>
        </authorList>
    </citation>
    <scope>NUCLEOTIDE SEQUENCE</scope>
    <source>
        <strain evidence="8">IBT 30069</strain>
    </source>
</reference>
<feature type="region of interest" description="Disordered" evidence="5">
    <location>
        <begin position="253"/>
        <end position="278"/>
    </location>
</feature>
<feature type="transmembrane region" description="Helical" evidence="6">
    <location>
        <begin position="401"/>
        <end position="420"/>
    </location>
</feature>
<dbReference type="InterPro" id="IPR036259">
    <property type="entry name" value="MFS_trans_sf"/>
</dbReference>
<feature type="transmembrane region" description="Helical" evidence="6">
    <location>
        <begin position="426"/>
        <end position="452"/>
    </location>
</feature>
<evidence type="ECO:0000256" key="2">
    <source>
        <dbReference type="ARBA" id="ARBA00022692"/>
    </source>
</evidence>
<feature type="transmembrane region" description="Helical" evidence="6">
    <location>
        <begin position="182"/>
        <end position="201"/>
    </location>
</feature>
<dbReference type="AlphaFoldDB" id="A0A9W9JTW4"/>
<evidence type="ECO:0000256" key="1">
    <source>
        <dbReference type="ARBA" id="ARBA00004141"/>
    </source>
</evidence>
<dbReference type="OrthoDB" id="5215911at2759"/>
<accession>A0A9W9JTW4</accession>
<dbReference type="PANTHER" id="PTHR23502">
    <property type="entry name" value="MAJOR FACILITATOR SUPERFAMILY"/>
    <property type="match status" value="1"/>
</dbReference>
<evidence type="ECO:0000256" key="6">
    <source>
        <dbReference type="SAM" id="Phobius"/>
    </source>
</evidence>
<name>A0A9W9JTW4_9EURO</name>
<dbReference type="GO" id="GO:0005886">
    <property type="term" value="C:plasma membrane"/>
    <property type="evidence" value="ECO:0007669"/>
    <property type="project" value="TreeGrafter"/>
</dbReference>
<keyword evidence="3 6" id="KW-1133">Transmembrane helix</keyword>
<feature type="region of interest" description="Disordered" evidence="5">
    <location>
        <begin position="1"/>
        <end position="21"/>
    </location>
</feature>
<dbReference type="PROSITE" id="PS50850">
    <property type="entry name" value="MFS"/>
    <property type="match status" value="1"/>
</dbReference>
<sequence>MSLHDDPASFPPGTHLLGNTQAGTDKKDIVLTPTPSADPDDPLNWSSLRKGINFGLCCTYVLFTFVLLDISSVAYLYYEYELKLSYANLNQASGAGYAGLAIGCLFFIPCVHKFGRRPLYLISAIVQFACAIWYAKFTTAGEMVTIALLAGLAGSISEAIVMITVVDLFFVHQHARMNGIFIFMQSLGTLGGPIAAGYIVVNKSLGWRWMWWFIAIFLGINFLCVLFFFEESKYVPRGVSAVKRKIESKGNFYDGNGTASENGEKSDGSDETQAQAPATMEAQALPRKSYRQRMALVTKTDVPILQNFYRPLIVAVVFPAVTFAAIQYGLILAWFSATVSAGSNFLIYPPYSFKANAIGLFNIGGFIGTLLAACTAPFLNDWLVVFLSRRNKGVFEPEMRLWFLFPAIVFNSVGSWVFGIGLARGWYWVILAVGNGIFGFGFMITADVALTYLTDCYPLILNDALISVVFVRNGFAMIIKFAFTPWLKGMGIQNTFILIGVISLVTIIMPALLMIFGKRARISTAAKYREFAARQQVQRPDLQPAH</sequence>
<proteinExistence type="predicted"/>
<evidence type="ECO:0000256" key="3">
    <source>
        <dbReference type="ARBA" id="ARBA00022989"/>
    </source>
</evidence>
<feature type="transmembrane region" description="Helical" evidence="6">
    <location>
        <begin position="357"/>
        <end position="380"/>
    </location>
</feature>
<keyword evidence="9" id="KW-1185">Reference proteome</keyword>
<dbReference type="InterPro" id="IPR020846">
    <property type="entry name" value="MFS_dom"/>
</dbReference>
<feature type="transmembrane region" description="Helical" evidence="6">
    <location>
        <begin position="312"/>
        <end position="337"/>
    </location>
</feature>
<feature type="transmembrane region" description="Helical" evidence="6">
    <location>
        <begin position="54"/>
        <end position="78"/>
    </location>
</feature>
<evidence type="ECO:0000256" key="5">
    <source>
        <dbReference type="SAM" id="MobiDB-lite"/>
    </source>
</evidence>
<feature type="domain" description="Major facilitator superfamily (MFS) profile" evidence="7">
    <location>
        <begin position="52"/>
        <end position="518"/>
    </location>
</feature>
<reference evidence="8" key="1">
    <citation type="submission" date="2022-11" db="EMBL/GenBank/DDBJ databases">
        <authorList>
            <person name="Petersen C."/>
        </authorList>
    </citation>
    <scope>NUCLEOTIDE SEQUENCE</scope>
    <source>
        <strain evidence="8">IBT 30069</strain>
    </source>
</reference>
<keyword evidence="4 6" id="KW-0472">Membrane</keyword>
<evidence type="ECO:0000313" key="9">
    <source>
        <dbReference type="Proteomes" id="UP001149165"/>
    </source>
</evidence>
<evidence type="ECO:0000313" key="8">
    <source>
        <dbReference type="EMBL" id="KAJ5081122.1"/>
    </source>
</evidence>
<protein>
    <submittedName>
        <fullName evidence="8">Major facilitator superfamily domain general substrate transporter</fullName>
    </submittedName>
</protein>
<feature type="transmembrane region" description="Helical" evidence="6">
    <location>
        <begin position="207"/>
        <end position="229"/>
    </location>
</feature>
<dbReference type="PANTHER" id="PTHR23502:SF50">
    <property type="entry name" value="TRANSPORTER, PUTATIVE (AFU_ORTHOLOGUE AFUA_5G00430)-RELATED"/>
    <property type="match status" value="1"/>
</dbReference>
<dbReference type="Pfam" id="PF07690">
    <property type="entry name" value="MFS_1"/>
    <property type="match status" value="1"/>
</dbReference>
<feature type="transmembrane region" description="Helical" evidence="6">
    <location>
        <begin position="94"/>
        <end position="112"/>
    </location>
</feature>
<dbReference type="Gene3D" id="1.20.1250.20">
    <property type="entry name" value="MFS general substrate transporter like domains"/>
    <property type="match status" value="1"/>
</dbReference>
<dbReference type="Proteomes" id="UP001149165">
    <property type="component" value="Unassembled WGS sequence"/>
</dbReference>
<dbReference type="EMBL" id="JAPQKH010000011">
    <property type="protein sequence ID" value="KAJ5081122.1"/>
    <property type="molecule type" value="Genomic_DNA"/>
</dbReference>
<dbReference type="GO" id="GO:0022857">
    <property type="term" value="F:transmembrane transporter activity"/>
    <property type="evidence" value="ECO:0007669"/>
    <property type="project" value="InterPro"/>
</dbReference>
<gene>
    <name evidence="8" type="ORF">N7456_013360</name>
</gene>
<keyword evidence="2 6" id="KW-0812">Transmembrane</keyword>
<feature type="transmembrane region" description="Helical" evidence="6">
    <location>
        <begin position="495"/>
        <end position="517"/>
    </location>
</feature>
<comment type="caution">
    <text evidence="8">The sequence shown here is derived from an EMBL/GenBank/DDBJ whole genome shotgun (WGS) entry which is preliminary data.</text>
</comment>